<evidence type="ECO:0000313" key="4">
    <source>
        <dbReference type="Proteomes" id="UP000235388"/>
    </source>
</evidence>
<keyword evidence="4" id="KW-1185">Reference proteome</keyword>
<dbReference type="Proteomes" id="UP000235392">
    <property type="component" value="Unassembled WGS sequence"/>
</dbReference>
<gene>
    <name evidence="3" type="ORF">PCANC_02736</name>
    <name evidence="1" type="ORF">PCANC_13460</name>
    <name evidence="2" type="ORF">PCASD_10660</name>
</gene>
<dbReference type="EMBL" id="PGCJ01000887">
    <property type="protein sequence ID" value="PLW15779.1"/>
    <property type="molecule type" value="Genomic_DNA"/>
</dbReference>
<organism evidence="3 4">
    <name type="scientific">Puccinia coronata f. sp. avenae</name>
    <dbReference type="NCBI Taxonomy" id="200324"/>
    <lineage>
        <taxon>Eukaryota</taxon>
        <taxon>Fungi</taxon>
        <taxon>Dikarya</taxon>
        <taxon>Basidiomycota</taxon>
        <taxon>Pucciniomycotina</taxon>
        <taxon>Pucciniomycetes</taxon>
        <taxon>Pucciniales</taxon>
        <taxon>Pucciniaceae</taxon>
        <taxon>Puccinia</taxon>
    </lineage>
</organism>
<dbReference type="AlphaFoldDB" id="A0A2N5VY99"/>
<evidence type="ECO:0000313" key="1">
    <source>
        <dbReference type="EMBL" id="PLW15779.1"/>
    </source>
</evidence>
<sequence length="291" mass="32303">MVCAVPLQGLAEKHCATGDLHSSQRGNDEIFCGAGFMNQKRPPEDPPTYPRLDLSGCDTHWANYGVPGDFLEASLGNDMMSSNVDKRKRTVQDDYDVDHVPDLGHGSDAFLFTGPTLKPKYKPVTIEVRVLQQNIPNLLSQADRFQASSPHRPQTPDDDHYLSQVLELLQSSDFTNLGLSFLNCANRFPAPESAPENNQDHVQQVHSPFLQAPHGSRDSTRLEVLNQVQSHREFGQSFGFPSASTAQAWYPSHNAPCRNDLDFPVEHSNVLPQEARFQSSPPSCKKSLPDV</sequence>
<accession>A0A2N5VY99</accession>
<reference evidence="4 5" key="1">
    <citation type="submission" date="2017-11" db="EMBL/GenBank/DDBJ databases">
        <title>De novo assembly and phasing of dikaryotic genomes from two isolates of Puccinia coronata f. sp. avenae, the causal agent of oat crown rust.</title>
        <authorList>
            <person name="Miller M.E."/>
            <person name="Zhang Y."/>
            <person name="Omidvar V."/>
            <person name="Sperschneider J."/>
            <person name="Schwessinger B."/>
            <person name="Raley C."/>
            <person name="Palmer J.M."/>
            <person name="Garnica D."/>
            <person name="Upadhyaya N."/>
            <person name="Rathjen J."/>
            <person name="Taylor J.M."/>
            <person name="Park R.F."/>
            <person name="Dodds P.N."/>
            <person name="Hirsch C.D."/>
            <person name="Kianian S.F."/>
            <person name="Figueroa M."/>
        </authorList>
    </citation>
    <scope>NUCLEOTIDE SEQUENCE [LARGE SCALE GENOMIC DNA]</scope>
    <source>
        <strain evidence="3">12NC29</strain>
        <strain evidence="2">12SD80</strain>
    </source>
</reference>
<proteinExistence type="predicted"/>
<dbReference type="EMBL" id="PGCI01000142">
    <property type="protein sequence ID" value="PLW37473.1"/>
    <property type="molecule type" value="Genomic_DNA"/>
</dbReference>
<evidence type="ECO:0000313" key="5">
    <source>
        <dbReference type="Proteomes" id="UP000235392"/>
    </source>
</evidence>
<dbReference type="EMBL" id="PGCJ01000038">
    <property type="protein sequence ID" value="PLW54965.1"/>
    <property type="molecule type" value="Genomic_DNA"/>
</dbReference>
<name>A0A2N5VY99_9BASI</name>
<evidence type="ECO:0000313" key="3">
    <source>
        <dbReference type="EMBL" id="PLW54965.1"/>
    </source>
</evidence>
<dbReference type="Proteomes" id="UP000235388">
    <property type="component" value="Unassembled WGS sequence"/>
</dbReference>
<evidence type="ECO:0000313" key="2">
    <source>
        <dbReference type="EMBL" id="PLW37473.1"/>
    </source>
</evidence>
<comment type="caution">
    <text evidence="3">The sequence shown here is derived from an EMBL/GenBank/DDBJ whole genome shotgun (WGS) entry which is preliminary data.</text>
</comment>
<protein>
    <submittedName>
        <fullName evidence="3">Uncharacterized protein</fullName>
    </submittedName>
</protein>